<feature type="transmembrane region" description="Helical" evidence="7">
    <location>
        <begin position="309"/>
        <end position="329"/>
    </location>
</feature>
<feature type="transmembrane region" description="Helical" evidence="7">
    <location>
        <begin position="209"/>
        <end position="229"/>
    </location>
</feature>
<reference evidence="10" key="1">
    <citation type="submission" date="2017-06" db="EMBL/GenBank/DDBJ databases">
        <authorList>
            <person name="Varghese N."/>
            <person name="Submissions S."/>
        </authorList>
    </citation>
    <scope>NUCLEOTIDE SEQUENCE [LARGE SCALE GENOMIC DNA]</scope>
    <source>
        <strain evidence="10">DSM 46839</strain>
    </source>
</reference>
<feature type="transmembrane region" description="Helical" evidence="7">
    <location>
        <begin position="115"/>
        <end position="136"/>
    </location>
</feature>
<feature type="transmembrane region" description="Helical" evidence="7">
    <location>
        <begin position="173"/>
        <end position="197"/>
    </location>
</feature>
<evidence type="ECO:0000256" key="7">
    <source>
        <dbReference type="SAM" id="Phobius"/>
    </source>
</evidence>
<evidence type="ECO:0000256" key="6">
    <source>
        <dbReference type="ARBA" id="ARBA00023136"/>
    </source>
</evidence>
<keyword evidence="2" id="KW-0813">Transport</keyword>
<dbReference type="InterPro" id="IPR011701">
    <property type="entry name" value="MFS"/>
</dbReference>
<dbReference type="NCBIfam" id="TIGR00711">
    <property type="entry name" value="efflux_EmrB"/>
    <property type="match status" value="1"/>
</dbReference>
<dbReference type="Proteomes" id="UP000198373">
    <property type="component" value="Unassembled WGS sequence"/>
</dbReference>
<evidence type="ECO:0000259" key="8">
    <source>
        <dbReference type="PROSITE" id="PS50850"/>
    </source>
</evidence>
<feature type="domain" description="Major facilitator superfamily (MFS) profile" evidence="8">
    <location>
        <begin position="24"/>
        <end position="518"/>
    </location>
</feature>
<evidence type="ECO:0000256" key="2">
    <source>
        <dbReference type="ARBA" id="ARBA00022448"/>
    </source>
</evidence>
<accession>A0A239ALF3</accession>
<feature type="transmembrane region" description="Helical" evidence="7">
    <location>
        <begin position="148"/>
        <end position="167"/>
    </location>
</feature>
<evidence type="ECO:0000256" key="4">
    <source>
        <dbReference type="ARBA" id="ARBA00022692"/>
    </source>
</evidence>
<dbReference type="PROSITE" id="PS50850">
    <property type="entry name" value="MFS"/>
    <property type="match status" value="1"/>
</dbReference>
<name>A0A239ALF3_9ACTN</name>
<dbReference type="EMBL" id="FZOO01000001">
    <property type="protein sequence ID" value="SNR96162.1"/>
    <property type="molecule type" value="Genomic_DNA"/>
</dbReference>
<feature type="transmembrane region" description="Helical" evidence="7">
    <location>
        <begin position="280"/>
        <end position="303"/>
    </location>
</feature>
<dbReference type="AlphaFoldDB" id="A0A239ALF3"/>
<dbReference type="InterPro" id="IPR004638">
    <property type="entry name" value="EmrB-like"/>
</dbReference>
<dbReference type="InterPro" id="IPR036259">
    <property type="entry name" value="MFS_trans_sf"/>
</dbReference>
<dbReference type="OrthoDB" id="9781469at2"/>
<dbReference type="PRINTS" id="PR01036">
    <property type="entry name" value="TCRTETB"/>
</dbReference>
<protein>
    <submittedName>
        <fullName evidence="9">Drug resistance transporter, EmrB/QacA subfamily</fullName>
    </submittedName>
</protein>
<dbReference type="Pfam" id="PF07690">
    <property type="entry name" value="MFS_1"/>
    <property type="match status" value="1"/>
</dbReference>
<dbReference type="GO" id="GO:0022857">
    <property type="term" value="F:transmembrane transporter activity"/>
    <property type="evidence" value="ECO:0007669"/>
    <property type="project" value="InterPro"/>
</dbReference>
<sequence>MTATERTLPEAAEERPGHPRRWWVLATMTVCLLVVIMGNTTLNVAIPTLQRELGASQAQLQWAIDAYILVFAGLLFSWGVIGDRIGRRRVLLIGLSVFTAGSLLGAFSSTPGELIAWRAVMGIGGAAVQPTTLAVITNVFPARERGRAIGVWAGTAGIAIAGGPLASGAVLEHFWWGAIFLITVPVAVLGIVATLLVVPESRDPSPGRLDVPGVLLSIVALAGLVYGIIHGGSGAGWSSPGVLVPLLGGAGLLALFVWLQRRSAHPALDVTLFANPAFSAAAAALGLNFFALMGATFYLVYYLQGVLGYGPLASGAALIPVALGMSLMAPQSSRLAERFGPKAVVGGGFLAIASSFAGFQLLDRVPPLWLMVAILTVQGLGMGAVMAPTTESIMSVVPRHKAGAGAAVNNSVRQVGGALGVAILGSLLSSAYAARLGDAVDVLPPAARGEADSSIIATLGAVEQLAAGGDDGSAAAAAALADRAMDAFVWAMHLTAVGTASAAVLAAVVVFTWLPGRRRPEDAPPA</sequence>
<keyword evidence="6 7" id="KW-0472">Membrane</keyword>
<feature type="transmembrane region" description="Helical" evidence="7">
    <location>
        <begin position="415"/>
        <end position="434"/>
    </location>
</feature>
<keyword evidence="4 7" id="KW-0812">Transmembrane</keyword>
<evidence type="ECO:0000256" key="1">
    <source>
        <dbReference type="ARBA" id="ARBA00004651"/>
    </source>
</evidence>
<feature type="transmembrane region" description="Helical" evidence="7">
    <location>
        <begin position="490"/>
        <end position="514"/>
    </location>
</feature>
<feature type="transmembrane region" description="Helical" evidence="7">
    <location>
        <begin position="368"/>
        <end position="394"/>
    </location>
</feature>
<evidence type="ECO:0000256" key="3">
    <source>
        <dbReference type="ARBA" id="ARBA00022475"/>
    </source>
</evidence>
<gene>
    <name evidence="9" type="ORF">SAMN06893096_10177</name>
</gene>
<dbReference type="PANTHER" id="PTHR42718:SF42">
    <property type="entry name" value="EXPORT PROTEIN"/>
    <property type="match status" value="1"/>
</dbReference>
<organism evidence="9 10">
    <name type="scientific">Geodermatophilus pulveris</name>
    <dbReference type="NCBI Taxonomy" id="1564159"/>
    <lineage>
        <taxon>Bacteria</taxon>
        <taxon>Bacillati</taxon>
        <taxon>Actinomycetota</taxon>
        <taxon>Actinomycetes</taxon>
        <taxon>Geodermatophilales</taxon>
        <taxon>Geodermatophilaceae</taxon>
        <taxon>Geodermatophilus</taxon>
    </lineage>
</organism>
<evidence type="ECO:0000313" key="10">
    <source>
        <dbReference type="Proteomes" id="UP000198373"/>
    </source>
</evidence>
<comment type="subcellular location">
    <subcellularLocation>
        <location evidence="1">Cell membrane</location>
        <topology evidence="1">Multi-pass membrane protein</topology>
    </subcellularLocation>
</comment>
<dbReference type="GO" id="GO:0005886">
    <property type="term" value="C:plasma membrane"/>
    <property type="evidence" value="ECO:0007669"/>
    <property type="project" value="UniProtKB-SubCell"/>
</dbReference>
<evidence type="ECO:0000256" key="5">
    <source>
        <dbReference type="ARBA" id="ARBA00022989"/>
    </source>
</evidence>
<feature type="transmembrane region" description="Helical" evidence="7">
    <location>
        <begin position="90"/>
        <end position="109"/>
    </location>
</feature>
<feature type="transmembrane region" description="Helical" evidence="7">
    <location>
        <begin position="341"/>
        <end position="362"/>
    </location>
</feature>
<proteinExistence type="predicted"/>
<dbReference type="CDD" id="cd17321">
    <property type="entry name" value="MFS_MMR_MDR_like"/>
    <property type="match status" value="1"/>
</dbReference>
<keyword evidence="3" id="KW-1003">Cell membrane</keyword>
<keyword evidence="5 7" id="KW-1133">Transmembrane helix</keyword>
<feature type="transmembrane region" description="Helical" evidence="7">
    <location>
        <begin position="241"/>
        <end position="259"/>
    </location>
</feature>
<dbReference type="RefSeq" id="WP_089303642.1">
    <property type="nucleotide sequence ID" value="NZ_FZOO01000001.1"/>
</dbReference>
<dbReference type="Gene3D" id="1.20.1250.20">
    <property type="entry name" value="MFS general substrate transporter like domains"/>
    <property type="match status" value="2"/>
</dbReference>
<dbReference type="InterPro" id="IPR020846">
    <property type="entry name" value="MFS_dom"/>
</dbReference>
<evidence type="ECO:0000313" key="9">
    <source>
        <dbReference type="EMBL" id="SNR96162.1"/>
    </source>
</evidence>
<feature type="transmembrane region" description="Helical" evidence="7">
    <location>
        <begin position="22"/>
        <end position="42"/>
    </location>
</feature>
<feature type="transmembrane region" description="Helical" evidence="7">
    <location>
        <begin position="62"/>
        <end position="81"/>
    </location>
</feature>
<dbReference type="PANTHER" id="PTHR42718">
    <property type="entry name" value="MAJOR FACILITATOR SUPERFAMILY MULTIDRUG TRANSPORTER MFSC"/>
    <property type="match status" value="1"/>
</dbReference>
<dbReference type="SUPFAM" id="SSF103473">
    <property type="entry name" value="MFS general substrate transporter"/>
    <property type="match status" value="1"/>
</dbReference>
<keyword evidence="10" id="KW-1185">Reference proteome</keyword>